<feature type="region of interest" description="Disordered" evidence="9">
    <location>
        <begin position="71"/>
        <end position="105"/>
    </location>
</feature>
<dbReference type="InterPro" id="IPR033774">
    <property type="entry name" value="YAF2_RYBP"/>
</dbReference>
<dbReference type="InterPro" id="IPR001876">
    <property type="entry name" value="Znf_RanBP2"/>
</dbReference>
<dbReference type="InterPro" id="IPR039958">
    <property type="entry name" value="RYBP/YAF2"/>
</dbReference>
<keyword evidence="5" id="KW-0805">Transcription regulation</keyword>
<dbReference type="SUPFAM" id="SSF90209">
    <property type="entry name" value="Ran binding protein zinc finger-like"/>
    <property type="match status" value="1"/>
</dbReference>
<protein>
    <submittedName>
        <fullName evidence="11">Ring finger protein</fullName>
    </submittedName>
</protein>
<keyword evidence="6" id="KW-0804">Transcription</keyword>
<evidence type="ECO:0000256" key="8">
    <source>
        <dbReference type="PROSITE-ProRule" id="PRU00322"/>
    </source>
</evidence>
<keyword evidence="2" id="KW-0479">Metal-binding</keyword>
<dbReference type="GO" id="GO:0003677">
    <property type="term" value="F:DNA binding"/>
    <property type="evidence" value="ECO:0007669"/>
    <property type="project" value="TreeGrafter"/>
</dbReference>
<keyword evidence="7" id="KW-0539">Nucleus</keyword>
<dbReference type="Gene3D" id="4.10.1060.10">
    <property type="entry name" value="Zinc finger, RanBP2-type"/>
    <property type="match status" value="1"/>
</dbReference>
<evidence type="ECO:0000256" key="3">
    <source>
        <dbReference type="ARBA" id="ARBA00022771"/>
    </source>
</evidence>
<dbReference type="Pfam" id="PF17219">
    <property type="entry name" value="YAF2_RYBP"/>
    <property type="match status" value="1"/>
</dbReference>
<organism evidence="11">
    <name type="scientific">Polyandrocarpa misakiensis</name>
    <name type="common">Tunicate</name>
    <dbReference type="NCBI Taxonomy" id="7723"/>
    <lineage>
        <taxon>Eukaryota</taxon>
        <taxon>Metazoa</taxon>
        <taxon>Chordata</taxon>
        <taxon>Tunicata</taxon>
        <taxon>Ascidiacea</taxon>
        <taxon>Stolidobranchia</taxon>
        <taxon>Styelidae</taxon>
        <taxon>Polyandrocarpa</taxon>
    </lineage>
</organism>
<comment type="subcellular location">
    <subcellularLocation>
        <location evidence="1">Nucleus</location>
    </subcellularLocation>
</comment>
<dbReference type="GO" id="GO:0045893">
    <property type="term" value="P:positive regulation of DNA-templated transcription"/>
    <property type="evidence" value="ECO:0007669"/>
    <property type="project" value="InterPro"/>
</dbReference>
<name>A0A2Z5WM77_POLMI</name>
<dbReference type="GO" id="GO:0008270">
    <property type="term" value="F:zinc ion binding"/>
    <property type="evidence" value="ECO:0007669"/>
    <property type="project" value="UniProtKB-KW"/>
</dbReference>
<evidence type="ECO:0000256" key="9">
    <source>
        <dbReference type="SAM" id="MobiDB-lite"/>
    </source>
</evidence>
<dbReference type="GO" id="GO:0003712">
    <property type="term" value="F:transcription coregulator activity"/>
    <property type="evidence" value="ECO:0007669"/>
    <property type="project" value="TreeGrafter"/>
</dbReference>
<gene>
    <name evidence="11" type="primary">YAF2</name>
</gene>
<sequence>MVDKKTTAQTRKRVAKAIQDDFWDCSVCTFRNSPEAFKCLVCDVRKGTSTRKPRLNQQIVAQQEATRLVTMAQMPTTSPPLAKKSKDELEKSPEPSEFRKRKRMKKARCHIRGIDRSSCDTYKITVNDNTVVITEFKTKK</sequence>
<dbReference type="GO" id="GO:0005634">
    <property type="term" value="C:nucleus"/>
    <property type="evidence" value="ECO:0007669"/>
    <property type="project" value="UniProtKB-SubCell"/>
</dbReference>
<dbReference type="SMART" id="SM00547">
    <property type="entry name" value="ZnF_RBZ"/>
    <property type="match status" value="1"/>
</dbReference>
<keyword evidence="4" id="KW-0862">Zinc</keyword>
<dbReference type="PROSITE" id="PS50199">
    <property type="entry name" value="ZF_RANBP2_2"/>
    <property type="match status" value="1"/>
</dbReference>
<dbReference type="PANTHER" id="PTHR12920:SF4">
    <property type="entry name" value="GEO03726P1"/>
    <property type="match status" value="1"/>
</dbReference>
<dbReference type="EMBL" id="LC348390">
    <property type="protein sequence ID" value="BBC18312.1"/>
    <property type="molecule type" value="mRNA"/>
</dbReference>
<evidence type="ECO:0000256" key="4">
    <source>
        <dbReference type="ARBA" id="ARBA00022833"/>
    </source>
</evidence>
<reference evidence="11" key="1">
    <citation type="submission" date="2017-12" db="EMBL/GenBank/DDBJ databases">
        <title>Transcriptional repressor YY1 recruits NAD-dependent histone deacetylase Sirtuin6 to mitochondrial transcription factor a during senescence.</title>
        <authorList>
            <person name="Kawamura K."/>
            <person name="Fujiwara S."/>
            <person name="Yuasa H."/>
        </authorList>
    </citation>
    <scope>NUCLEOTIDE SEQUENCE</scope>
    <source>
        <tissue evidence="11">Whole body</tissue>
    </source>
</reference>
<feature type="compositionally biased region" description="Basic and acidic residues" evidence="9">
    <location>
        <begin position="84"/>
        <end position="98"/>
    </location>
</feature>
<proteinExistence type="evidence at transcript level"/>
<evidence type="ECO:0000256" key="2">
    <source>
        <dbReference type="ARBA" id="ARBA00022723"/>
    </source>
</evidence>
<feature type="domain" description="RanBP2-type" evidence="10">
    <location>
        <begin position="19"/>
        <end position="48"/>
    </location>
</feature>
<evidence type="ECO:0000256" key="6">
    <source>
        <dbReference type="ARBA" id="ARBA00023163"/>
    </source>
</evidence>
<dbReference type="InterPro" id="IPR036443">
    <property type="entry name" value="Znf_RanBP2_sf"/>
</dbReference>
<evidence type="ECO:0000313" key="11">
    <source>
        <dbReference type="EMBL" id="BBC18312.1"/>
    </source>
</evidence>
<dbReference type="PROSITE" id="PS01358">
    <property type="entry name" value="ZF_RANBP2_1"/>
    <property type="match status" value="1"/>
</dbReference>
<dbReference type="Pfam" id="PF00641">
    <property type="entry name" value="Zn_ribbon_RanBP"/>
    <property type="match status" value="1"/>
</dbReference>
<dbReference type="PANTHER" id="PTHR12920">
    <property type="entry name" value="RYBP AND YAF2-RELATED"/>
    <property type="match status" value="1"/>
</dbReference>
<evidence type="ECO:0000256" key="5">
    <source>
        <dbReference type="ARBA" id="ARBA00023015"/>
    </source>
</evidence>
<evidence type="ECO:0000259" key="10">
    <source>
        <dbReference type="PROSITE" id="PS50199"/>
    </source>
</evidence>
<keyword evidence="3 8" id="KW-0863">Zinc-finger</keyword>
<evidence type="ECO:0000256" key="1">
    <source>
        <dbReference type="ARBA" id="ARBA00004123"/>
    </source>
</evidence>
<accession>A0A2Z5WM77</accession>
<dbReference type="AlphaFoldDB" id="A0A2Z5WM77"/>
<evidence type="ECO:0000256" key="7">
    <source>
        <dbReference type="ARBA" id="ARBA00023242"/>
    </source>
</evidence>